<evidence type="ECO:0000256" key="5">
    <source>
        <dbReference type="ARBA" id="ARBA00023180"/>
    </source>
</evidence>
<dbReference type="SUPFAM" id="SSF53474">
    <property type="entry name" value="alpha/beta-Hydrolases"/>
    <property type="match status" value="1"/>
</dbReference>
<dbReference type="EMBL" id="CACTIH010001816">
    <property type="protein sequence ID" value="CAA2963962.1"/>
    <property type="molecule type" value="Genomic_DNA"/>
</dbReference>
<keyword evidence="5" id="KW-0325">Glycoprotein</keyword>
<dbReference type="Proteomes" id="UP000594638">
    <property type="component" value="Unassembled WGS sequence"/>
</dbReference>
<dbReference type="InterPro" id="IPR008758">
    <property type="entry name" value="Peptidase_S28"/>
</dbReference>
<gene>
    <name evidence="6" type="ORF">OLEA9_A007027</name>
</gene>
<keyword evidence="7" id="KW-1185">Reference proteome</keyword>
<dbReference type="GO" id="GO:0006508">
    <property type="term" value="P:proteolysis"/>
    <property type="evidence" value="ECO:0007669"/>
    <property type="project" value="UniProtKB-KW"/>
</dbReference>
<accession>A0A8S0Q9K3</accession>
<evidence type="ECO:0000256" key="2">
    <source>
        <dbReference type="ARBA" id="ARBA00022670"/>
    </source>
</evidence>
<dbReference type="Pfam" id="PF05577">
    <property type="entry name" value="Peptidase_S28"/>
    <property type="match status" value="1"/>
</dbReference>
<comment type="similarity">
    <text evidence="1">Belongs to the peptidase S28 family.</text>
</comment>
<dbReference type="PANTHER" id="PTHR11010">
    <property type="entry name" value="PROTEASE S28 PRO-X CARBOXYPEPTIDASE-RELATED"/>
    <property type="match status" value="1"/>
</dbReference>
<evidence type="ECO:0000256" key="4">
    <source>
        <dbReference type="ARBA" id="ARBA00022801"/>
    </source>
</evidence>
<protein>
    <submittedName>
        <fullName evidence="6">Probable serine protease EDA2 isoform X1</fullName>
    </submittedName>
</protein>
<dbReference type="AlphaFoldDB" id="A0A8S0Q9K3"/>
<reference evidence="6 7" key="1">
    <citation type="submission" date="2019-12" db="EMBL/GenBank/DDBJ databases">
        <authorList>
            <person name="Alioto T."/>
            <person name="Alioto T."/>
            <person name="Gomez Garrido J."/>
        </authorList>
    </citation>
    <scope>NUCLEOTIDE SEQUENCE [LARGE SCALE GENOMIC DNA]</scope>
</reference>
<evidence type="ECO:0000256" key="3">
    <source>
        <dbReference type="ARBA" id="ARBA00022729"/>
    </source>
</evidence>
<evidence type="ECO:0000313" key="7">
    <source>
        <dbReference type="Proteomes" id="UP000594638"/>
    </source>
</evidence>
<sequence>MSSPFNSLTTENLKYLSSKQALFDLAIFRQYYQESLNLKLNKSNVENPWFVFGVSYSGALSAWFRLKFPHLTCGSLASSAVIQAIYNFTEFDKQIGISAGPECKAVLQEITRLVDERLASNDKEVKLMFGAAELKIDGDFLYYLADAAVTAFQYGNPDKLCNPLIEAKKAGEDIVKAYATYVRENYGDDVATYNQQNLKKTALNVNSGDRLWWFQVCTEVAYFQVAPSNDSIRSPRVDTRYHLDLCKNVFGEGIYPDVDATNVYYGGTKIAGSKIIFTNGSQDPWRHASKQTSSPDMPSYLISCHNCGHGTDMRGCPQSPLVPEGDAKKCSSPDAVRKVRQKITDNIDLWLSLCLVSGRSSM</sequence>
<proteinExistence type="inferred from homology"/>
<name>A0A8S0Q9K3_OLEEU</name>
<dbReference type="PANTHER" id="PTHR11010:SF11">
    <property type="entry name" value="THYMUS-SPECIFIC SERINE PROTEASE"/>
    <property type="match status" value="1"/>
</dbReference>
<comment type="caution">
    <text evidence="6">The sequence shown here is derived from an EMBL/GenBank/DDBJ whole genome shotgun (WGS) entry which is preliminary data.</text>
</comment>
<dbReference type="Gramene" id="OE9A007027T2">
    <property type="protein sequence ID" value="OE9A007027C2"/>
    <property type="gene ID" value="OE9A007027"/>
</dbReference>
<evidence type="ECO:0000256" key="1">
    <source>
        <dbReference type="ARBA" id="ARBA00011079"/>
    </source>
</evidence>
<dbReference type="OrthoDB" id="1735038at2759"/>
<dbReference type="GO" id="GO:0005773">
    <property type="term" value="C:vacuole"/>
    <property type="evidence" value="ECO:0007669"/>
    <property type="project" value="TreeGrafter"/>
</dbReference>
<keyword evidence="3" id="KW-0732">Signal</keyword>
<keyword evidence="4" id="KW-0378">Hydrolase</keyword>
<dbReference type="InterPro" id="IPR029058">
    <property type="entry name" value="AB_hydrolase_fold"/>
</dbReference>
<organism evidence="6 7">
    <name type="scientific">Olea europaea subsp. europaea</name>
    <dbReference type="NCBI Taxonomy" id="158383"/>
    <lineage>
        <taxon>Eukaryota</taxon>
        <taxon>Viridiplantae</taxon>
        <taxon>Streptophyta</taxon>
        <taxon>Embryophyta</taxon>
        <taxon>Tracheophyta</taxon>
        <taxon>Spermatophyta</taxon>
        <taxon>Magnoliopsida</taxon>
        <taxon>eudicotyledons</taxon>
        <taxon>Gunneridae</taxon>
        <taxon>Pentapetalae</taxon>
        <taxon>asterids</taxon>
        <taxon>lamiids</taxon>
        <taxon>Lamiales</taxon>
        <taxon>Oleaceae</taxon>
        <taxon>Oleeae</taxon>
        <taxon>Olea</taxon>
    </lineage>
</organism>
<dbReference type="Gene3D" id="3.40.50.1820">
    <property type="entry name" value="alpha/beta hydrolase"/>
    <property type="match status" value="2"/>
</dbReference>
<dbReference type="GO" id="GO:0008239">
    <property type="term" value="F:dipeptidyl-peptidase activity"/>
    <property type="evidence" value="ECO:0007669"/>
    <property type="project" value="TreeGrafter"/>
</dbReference>
<keyword evidence="2 6" id="KW-0645">Protease</keyword>
<dbReference type="GO" id="GO:0070008">
    <property type="term" value="F:serine-type exopeptidase activity"/>
    <property type="evidence" value="ECO:0007669"/>
    <property type="project" value="InterPro"/>
</dbReference>
<evidence type="ECO:0000313" key="6">
    <source>
        <dbReference type="EMBL" id="CAA2963962.1"/>
    </source>
</evidence>